<evidence type="ECO:0000313" key="2">
    <source>
        <dbReference type="EMBL" id="PSH68268.1"/>
    </source>
</evidence>
<reference evidence="3" key="1">
    <citation type="submission" date="2017-11" db="EMBL/GenBank/DDBJ databases">
        <authorList>
            <person name="Kuznetsova I."/>
            <person name="Sazanova A."/>
            <person name="Chirak E."/>
            <person name="Safronova V."/>
            <person name="Willems A."/>
        </authorList>
    </citation>
    <scope>NUCLEOTIDE SEQUENCE [LARGE SCALE GENOMIC DNA]</scope>
    <source>
        <strain evidence="3">STM 196</strain>
    </source>
</reference>
<proteinExistence type="predicted"/>
<name>A0A2P7BP74_9HYPH</name>
<accession>A0A2P7BP74</accession>
<dbReference type="PANTHER" id="PTHR47738:SF1">
    <property type="entry name" value="NITROGEN REGULATORY PROTEIN"/>
    <property type="match status" value="1"/>
</dbReference>
<protein>
    <submittedName>
        <fullName evidence="2">Transcriptional regulator</fullName>
    </submittedName>
</protein>
<gene>
    <name evidence="2" type="ORF">CU102_15010</name>
</gene>
<dbReference type="AlphaFoldDB" id="A0A2P7BP74"/>
<dbReference type="InterPro" id="IPR016152">
    <property type="entry name" value="PTrfase/Anion_transptr"/>
</dbReference>
<dbReference type="EMBL" id="PGGO01000010">
    <property type="protein sequence ID" value="PSH68268.1"/>
    <property type="molecule type" value="Genomic_DNA"/>
</dbReference>
<dbReference type="CDD" id="cd00211">
    <property type="entry name" value="PTS_IIA_fru"/>
    <property type="match status" value="1"/>
</dbReference>
<sequence>MKLADYIAPEGVLFDLDASSKTEALQLMSAGLSKPSGLPVDAILTALQKRENLGSTGVGQGIAIPHTRIDGIEKPIGLLARMRKPIDFESIDDLPVDIIFVLLTPNRDTNKHLNVLAAFSRKLRSPGALKQMRTAKDAQSLYTLFVSLP</sequence>
<dbReference type="SUPFAM" id="SSF55804">
    <property type="entry name" value="Phoshotransferase/anion transport protein"/>
    <property type="match status" value="1"/>
</dbReference>
<dbReference type="OrthoDB" id="95460at2"/>
<dbReference type="Gene3D" id="3.40.930.10">
    <property type="entry name" value="Mannitol-specific EII, Chain A"/>
    <property type="match status" value="1"/>
</dbReference>
<keyword evidence="3" id="KW-1185">Reference proteome</keyword>
<dbReference type="Proteomes" id="UP000241444">
    <property type="component" value="Unassembled WGS sequence"/>
</dbReference>
<dbReference type="PROSITE" id="PS51094">
    <property type="entry name" value="PTS_EIIA_TYPE_2"/>
    <property type="match status" value="1"/>
</dbReference>
<organism evidence="2 3">
    <name type="scientific">Phyllobacterium brassicacearum</name>
    <dbReference type="NCBI Taxonomy" id="314235"/>
    <lineage>
        <taxon>Bacteria</taxon>
        <taxon>Pseudomonadati</taxon>
        <taxon>Pseudomonadota</taxon>
        <taxon>Alphaproteobacteria</taxon>
        <taxon>Hyphomicrobiales</taxon>
        <taxon>Phyllobacteriaceae</taxon>
        <taxon>Phyllobacterium</taxon>
    </lineage>
</organism>
<comment type="caution">
    <text evidence="2">The sequence shown here is derived from an EMBL/GenBank/DDBJ whole genome shotgun (WGS) entry which is preliminary data.</text>
</comment>
<dbReference type="Pfam" id="PF00359">
    <property type="entry name" value="PTS_EIIA_2"/>
    <property type="match status" value="1"/>
</dbReference>
<dbReference type="GO" id="GO:0030295">
    <property type="term" value="F:protein kinase activator activity"/>
    <property type="evidence" value="ECO:0007669"/>
    <property type="project" value="TreeGrafter"/>
</dbReference>
<dbReference type="PANTHER" id="PTHR47738">
    <property type="entry name" value="PTS SYSTEM FRUCTOSE-LIKE EIIA COMPONENT-RELATED"/>
    <property type="match status" value="1"/>
</dbReference>
<dbReference type="RefSeq" id="WP_106711955.1">
    <property type="nucleotide sequence ID" value="NZ_PGGO01000010.1"/>
</dbReference>
<dbReference type="InterPro" id="IPR002178">
    <property type="entry name" value="PTS_EIIA_type-2_dom"/>
</dbReference>
<feature type="domain" description="PTS EIIA type-2" evidence="1">
    <location>
        <begin position="5"/>
        <end position="148"/>
    </location>
</feature>
<evidence type="ECO:0000259" key="1">
    <source>
        <dbReference type="PROSITE" id="PS51094"/>
    </source>
</evidence>
<dbReference type="InterPro" id="IPR051541">
    <property type="entry name" value="PTS_SugarTrans_NitroReg"/>
</dbReference>
<evidence type="ECO:0000313" key="3">
    <source>
        <dbReference type="Proteomes" id="UP000241444"/>
    </source>
</evidence>